<gene>
    <name evidence="2" type="primary">Dgri\GH15848</name>
    <name evidence="2" type="ORF">Dgri_GH15848</name>
</gene>
<keyword evidence="3" id="KW-1185">Reference proteome</keyword>
<name>B4J092_DROGR</name>
<proteinExistence type="predicted"/>
<sequence>MANSRQETEKMMAGCVGVGPSGTINGGGGGSHEGSLTLSPVNGQHAATLMRHSPDIKKHPHAPHPYDK</sequence>
<evidence type="ECO:0000313" key="2">
    <source>
        <dbReference type="EMBL" id="EDV95693.1"/>
    </source>
</evidence>
<accession>B4J092</accession>
<evidence type="ECO:0000313" key="3">
    <source>
        <dbReference type="Proteomes" id="UP000001070"/>
    </source>
</evidence>
<dbReference type="HOGENOM" id="CLU_2852073_0_0_1"/>
<feature type="region of interest" description="Disordered" evidence="1">
    <location>
        <begin position="15"/>
        <end position="68"/>
    </location>
</feature>
<dbReference type="PhylomeDB" id="B4J092"/>
<dbReference type="EMBL" id="CH916366">
    <property type="protein sequence ID" value="EDV95693.1"/>
    <property type="molecule type" value="Genomic_DNA"/>
</dbReference>
<dbReference type="eggNOG" id="ENOG502TBIR">
    <property type="taxonomic scope" value="Eukaryota"/>
</dbReference>
<evidence type="ECO:0000256" key="1">
    <source>
        <dbReference type="SAM" id="MobiDB-lite"/>
    </source>
</evidence>
<dbReference type="Proteomes" id="UP000001070">
    <property type="component" value="Unassembled WGS sequence"/>
</dbReference>
<dbReference type="OMA" id="ATCSGSM"/>
<reference evidence="2 3" key="1">
    <citation type="journal article" date="2007" name="Nature">
        <title>Evolution of genes and genomes on the Drosophila phylogeny.</title>
        <authorList>
            <consortium name="Drosophila 12 Genomes Consortium"/>
            <person name="Clark A.G."/>
            <person name="Eisen M.B."/>
            <person name="Smith D.R."/>
            <person name="Bergman C.M."/>
            <person name="Oliver B."/>
            <person name="Markow T.A."/>
            <person name="Kaufman T.C."/>
            <person name="Kellis M."/>
            <person name="Gelbart W."/>
            <person name="Iyer V.N."/>
            <person name="Pollard D.A."/>
            <person name="Sackton T.B."/>
            <person name="Larracuente A.M."/>
            <person name="Singh N.D."/>
            <person name="Abad J.P."/>
            <person name="Abt D.N."/>
            <person name="Adryan B."/>
            <person name="Aguade M."/>
            <person name="Akashi H."/>
            <person name="Anderson W.W."/>
            <person name="Aquadro C.F."/>
            <person name="Ardell D.H."/>
            <person name="Arguello R."/>
            <person name="Artieri C.G."/>
            <person name="Barbash D.A."/>
            <person name="Barker D."/>
            <person name="Barsanti P."/>
            <person name="Batterham P."/>
            <person name="Batzoglou S."/>
            <person name="Begun D."/>
            <person name="Bhutkar A."/>
            <person name="Blanco E."/>
            <person name="Bosak S.A."/>
            <person name="Bradley R.K."/>
            <person name="Brand A.D."/>
            <person name="Brent M.R."/>
            <person name="Brooks A.N."/>
            <person name="Brown R.H."/>
            <person name="Butlin R.K."/>
            <person name="Caggese C."/>
            <person name="Calvi B.R."/>
            <person name="Bernardo de Carvalho A."/>
            <person name="Caspi A."/>
            <person name="Castrezana S."/>
            <person name="Celniker S.E."/>
            <person name="Chang J.L."/>
            <person name="Chapple C."/>
            <person name="Chatterji S."/>
            <person name="Chinwalla A."/>
            <person name="Civetta A."/>
            <person name="Clifton S.W."/>
            <person name="Comeron J.M."/>
            <person name="Costello J.C."/>
            <person name="Coyne J.A."/>
            <person name="Daub J."/>
            <person name="David R.G."/>
            <person name="Delcher A.L."/>
            <person name="Delehaunty K."/>
            <person name="Do C.B."/>
            <person name="Ebling H."/>
            <person name="Edwards K."/>
            <person name="Eickbush T."/>
            <person name="Evans J.D."/>
            <person name="Filipski A."/>
            <person name="Findeiss S."/>
            <person name="Freyhult E."/>
            <person name="Fulton L."/>
            <person name="Fulton R."/>
            <person name="Garcia A.C."/>
            <person name="Gardiner A."/>
            <person name="Garfield D.A."/>
            <person name="Garvin B.E."/>
            <person name="Gibson G."/>
            <person name="Gilbert D."/>
            <person name="Gnerre S."/>
            <person name="Godfrey J."/>
            <person name="Good R."/>
            <person name="Gotea V."/>
            <person name="Gravely B."/>
            <person name="Greenberg A.J."/>
            <person name="Griffiths-Jones S."/>
            <person name="Gross S."/>
            <person name="Guigo R."/>
            <person name="Gustafson E.A."/>
            <person name="Haerty W."/>
            <person name="Hahn M.W."/>
            <person name="Halligan D.L."/>
            <person name="Halpern A.L."/>
            <person name="Halter G.M."/>
            <person name="Han M.V."/>
            <person name="Heger A."/>
            <person name="Hillier L."/>
            <person name="Hinrichs A.S."/>
            <person name="Holmes I."/>
            <person name="Hoskins R.A."/>
            <person name="Hubisz M.J."/>
            <person name="Hultmark D."/>
            <person name="Huntley M.A."/>
            <person name="Jaffe D.B."/>
            <person name="Jagadeeshan S."/>
            <person name="Jeck W.R."/>
            <person name="Johnson J."/>
            <person name="Jones C.D."/>
            <person name="Jordan W.C."/>
            <person name="Karpen G.H."/>
            <person name="Kataoka E."/>
            <person name="Keightley P.D."/>
            <person name="Kheradpour P."/>
            <person name="Kirkness E.F."/>
            <person name="Koerich L.B."/>
            <person name="Kristiansen K."/>
            <person name="Kudrna D."/>
            <person name="Kulathinal R.J."/>
            <person name="Kumar S."/>
            <person name="Kwok R."/>
            <person name="Lander E."/>
            <person name="Langley C.H."/>
            <person name="Lapoint R."/>
            <person name="Lazzaro B.P."/>
            <person name="Lee S.J."/>
            <person name="Levesque L."/>
            <person name="Li R."/>
            <person name="Lin C.F."/>
            <person name="Lin M.F."/>
            <person name="Lindblad-Toh K."/>
            <person name="Llopart A."/>
            <person name="Long M."/>
            <person name="Low L."/>
            <person name="Lozovsky E."/>
            <person name="Lu J."/>
            <person name="Luo M."/>
            <person name="Machado C.A."/>
            <person name="Makalowski W."/>
            <person name="Marzo M."/>
            <person name="Matsuda M."/>
            <person name="Matzkin L."/>
            <person name="McAllister B."/>
            <person name="McBride C.S."/>
            <person name="McKernan B."/>
            <person name="McKernan K."/>
            <person name="Mendez-Lago M."/>
            <person name="Minx P."/>
            <person name="Mollenhauer M.U."/>
            <person name="Montooth K."/>
            <person name="Mount S.M."/>
            <person name="Mu X."/>
            <person name="Myers E."/>
            <person name="Negre B."/>
            <person name="Newfeld S."/>
            <person name="Nielsen R."/>
            <person name="Noor M.A."/>
            <person name="O'Grady P."/>
            <person name="Pachter L."/>
            <person name="Papaceit M."/>
            <person name="Parisi M.J."/>
            <person name="Parisi M."/>
            <person name="Parts L."/>
            <person name="Pedersen J.S."/>
            <person name="Pesole G."/>
            <person name="Phillippy A.M."/>
            <person name="Ponting C.P."/>
            <person name="Pop M."/>
            <person name="Porcelli D."/>
            <person name="Powell J.R."/>
            <person name="Prohaska S."/>
            <person name="Pruitt K."/>
            <person name="Puig M."/>
            <person name="Quesneville H."/>
            <person name="Ram K.R."/>
            <person name="Rand D."/>
            <person name="Rasmussen M.D."/>
            <person name="Reed L.K."/>
            <person name="Reenan R."/>
            <person name="Reily A."/>
            <person name="Remington K.A."/>
            <person name="Rieger T.T."/>
            <person name="Ritchie M.G."/>
            <person name="Robin C."/>
            <person name="Rogers Y.H."/>
            <person name="Rohde C."/>
            <person name="Rozas J."/>
            <person name="Rubenfield M.J."/>
            <person name="Ruiz A."/>
            <person name="Russo S."/>
            <person name="Salzberg S.L."/>
            <person name="Sanchez-Gracia A."/>
            <person name="Saranga D.J."/>
            <person name="Sato H."/>
            <person name="Schaeffer S.W."/>
            <person name="Schatz M.C."/>
            <person name="Schlenke T."/>
            <person name="Schwartz R."/>
            <person name="Segarra C."/>
            <person name="Singh R.S."/>
            <person name="Sirot L."/>
            <person name="Sirota M."/>
            <person name="Sisneros N.B."/>
            <person name="Smith C.D."/>
            <person name="Smith T.F."/>
            <person name="Spieth J."/>
            <person name="Stage D.E."/>
            <person name="Stark A."/>
            <person name="Stephan W."/>
            <person name="Strausberg R.L."/>
            <person name="Strempel S."/>
            <person name="Sturgill D."/>
            <person name="Sutton G."/>
            <person name="Sutton G.G."/>
            <person name="Tao W."/>
            <person name="Teichmann S."/>
            <person name="Tobari Y.N."/>
            <person name="Tomimura Y."/>
            <person name="Tsolas J.M."/>
            <person name="Valente V.L."/>
            <person name="Venter E."/>
            <person name="Venter J.C."/>
            <person name="Vicario S."/>
            <person name="Vieira F.G."/>
            <person name="Vilella A.J."/>
            <person name="Villasante A."/>
            <person name="Walenz B."/>
            <person name="Wang J."/>
            <person name="Wasserman M."/>
            <person name="Watts T."/>
            <person name="Wilson D."/>
            <person name="Wilson R.K."/>
            <person name="Wing R.A."/>
            <person name="Wolfner M.F."/>
            <person name="Wong A."/>
            <person name="Wong G.K."/>
            <person name="Wu C.I."/>
            <person name="Wu G."/>
            <person name="Yamamoto D."/>
            <person name="Yang H.P."/>
            <person name="Yang S.P."/>
            <person name="Yorke J.A."/>
            <person name="Yoshida K."/>
            <person name="Zdobnov E."/>
            <person name="Zhang P."/>
            <person name="Zhang Y."/>
            <person name="Zimin A.V."/>
            <person name="Baldwin J."/>
            <person name="Abdouelleil A."/>
            <person name="Abdulkadir J."/>
            <person name="Abebe A."/>
            <person name="Abera B."/>
            <person name="Abreu J."/>
            <person name="Acer S.C."/>
            <person name="Aftuck L."/>
            <person name="Alexander A."/>
            <person name="An P."/>
            <person name="Anderson E."/>
            <person name="Anderson S."/>
            <person name="Arachi H."/>
            <person name="Azer M."/>
            <person name="Bachantsang P."/>
            <person name="Barry A."/>
            <person name="Bayul T."/>
            <person name="Berlin A."/>
            <person name="Bessette D."/>
            <person name="Bloom T."/>
            <person name="Blye J."/>
            <person name="Boguslavskiy L."/>
            <person name="Bonnet C."/>
            <person name="Boukhgalter B."/>
            <person name="Bourzgui I."/>
            <person name="Brown A."/>
            <person name="Cahill P."/>
            <person name="Channer S."/>
            <person name="Cheshatsang Y."/>
            <person name="Chuda L."/>
            <person name="Citroen M."/>
            <person name="Collymore A."/>
            <person name="Cooke P."/>
            <person name="Costello M."/>
            <person name="D'Aco K."/>
            <person name="Daza R."/>
            <person name="De Haan G."/>
            <person name="DeGray S."/>
            <person name="DeMaso C."/>
            <person name="Dhargay N."/>
            <person name="Dooley K."/>
            <person name="Dooley E."/>
            <person name="Doricent M."/>
            <person name="Dorje P."/>
            <person name="Dorjee K."/>
            <person name="Dupes A."/>
            <person name="Elong R."/>
            <person name="Falk J."/>
            <person name="Farina A."/>
            <person name="Faro S."/>
            <person name="Ferguson D."/>
            <person name="Fisher S."/>
            <person name="Foley C.D."/>
            <person name="Franke A."/>
            <person name="Friedrich D."/>
            <person name="Gadbois L."/>
            <person name="Gearin G."/>
            <person name="Gearin C.R."/>
            <person name="Giannoukos G."/>
            <person name="Goode T."/>
            <person name="Graham J."/>
            <person name="Grandbois E."/>
            <person name="Grewal S."/>
            <person name="Gyaltsen K."/>
            <person name="Hafez N."/>
            <person name="Hagos B."/>
            <person name="Hall J."/>
            <person name="Henson C."/>
            <person name="Hollinger A."/>
            <person name="Honan T."/>
            <person name="Huard M.D."/>
            <person name="Hughes L."/>
            <person name="Hurhula B."/>
            <person name="Husby M.E."/>
            <person name="Kamat A."/>
            <person name="Kanga B."/>
            <person name="Kashin S."/>
            <person name="Khazanovich D."/>
            <person name="Kisner P."/>
            <person name="Lance K."/>
            <person name="Lara M."/>
            <person name="Lee W."/>
            <person name="Lennon N."/>
            <person name="Letendre F."/>
            <person name="LeVine R."/>
            <person name="Lipovsky A."/>
            <person name="Liu X."/>
            <person name="Liu J."/>
            <person name="Liu S."/>
            <person name="Lokyitsang T."/>
            <person name="Lokyitsang Y."/>
            <person name="Lubonja R."/>
            <person name="Lui A."/>
            <person name="MacDonald P."/>
            <person name="Magnisalis V."/>
            <person name="Maru K."/>
            <person name="Matthews C."/>
            <person name="McCusker W."/>
            <person name="McDonough S."/>
            <person name="Mehta T."/>
            <person name="Meldrim J."/>
            <person name="Meneus L."/>
            <person name="Mihai O."/>
            <person name="Mihalev A."/>
            <person name="Mihova T."/>
            <person name="Mittelman R."/>
            <person name="Mlenga V."/>
            <person name="Montmayeur A."/>
            <person name="Mulrain L."/>
            <person name="Navidi A."/>
            <person name="Naylor J."/>
            <person name="Negash T."/>
            <person name="Nguyen T."/>
            <person name="Nguyen N."/>
            <person name="Nicol R."/>
            <person name="Norbu C."/>
            <person name="Norbu N."/>
            <person name="Novod N."/>
            <person name="O'Neill B."/>
            <person name="Osman S."/>
            <person name="Markiewicz E."/>
            <person name="Oyono O.L."/>
            <person name="Patti C."/>
            <person name="Phunkhang P."/>
            <person name="Pierre F."/>
            <person name="Priest M."/>
            <person name="Raghuraman S."/>
            <person name="Rege F."/>
            <person name="Reyes R."/>
            <person name="Rise C."/>
            <person name="Rogov P."/>
            <person name="Ross K."/>
            <person name="Ryan E."/>
            <person name="Settipalli S."/>
            <person name="Shea T."/>
            <person name="Sherpa N."/>
            <person name="Shi L."/>
            <person name="Shih D."/>
            <person name="Sparrow T."/>
            <person name="Spaulding J."/>
            <person name="Stalker J."/>
            <person name="Stange-Thomann N."/>
            <person name="Stavropoulos S."/>
            <person name="Stone C."/>
            <person name="Strader C."/>
            <person name="Tesfaye S."/>
            <person name="Thomson T."/>
            <person name="Thoulutsang Y."/>
            <person name="Thoulutsang D."/>
            <person name="Topham K."/>
            <person name="Topping I."/>
            <person name="Tsamla T."/>
            <person name="Vassiliev H."/>
            <person name="Vo A."/>
            <person name="Wangchuk T."/>
            <person name="Wangdi T."/>
            <person name="Weiand M."/>
            <person name="Wilkinson J."/>
            <person name="Wilson A."/>
            <person name="Yadav S."/>
            <person name="Young G."/>
            <person name="Yu Q."/>
            <person name="Zembek L."/>
            <person name="Zhong D."/>
            <person name="Zimmer A."/>
            <person name="Zwirko Z."/>
            <person name="Jaffe D.B."/>
            <person name="Alvarez P."/>
            <person name="Brockman W."/>
            <person name="Butler J."/>
            <person name="Chin C."/>
            <person name="Gnerre S."/>
            <person name="Grabherr M."/>
            <person name="Kleber M."/>
            <person name="Mauceli E."/>
            <person name="MacCallum I."/>
        </authorList>
    </citation>
    <scope>NUCLEOTIDE SEQUENCE [LARGE SCALE GENOMIC DNA]</scope>
    <source>
        <strain evidence="3">Tucson 15287-2541.00</strain>
    </source>
</reference>
<organism evidence="3">
    <name type="scientific">Drosophila grimshawi</name>
    <name type="common">Hawaiian fruit fly</name>
    <name type="synonym">Idiomyia grimshawi</name>
    <dbReference type="NCBI Taxonomy" id="7222"/>
    <lineage>
        <taxon>Eukaryota</taxon>
        <taxon>Metazoa</taxon>
        <taxon>Ecdysozoa</taxon>
        <taxon>Arthropoda</taxon>
        <taxon>Hexapoda</taxon>
        <taxon>Insecta</taxon>
        <taxon>Pterygota</taxon>
        <taxon>Neoptera</taxon>
        <taxon>Endopterygota</taxon>
        <taxon>Diptera</taxon>
        <taxon>Brachycera</taxon>
        <taxon>Muscomorpha</taxon>
        <taxon>Ephydroidea</taxon>
        <taxon>Drosophilidae</taxon>
        <taxon>Drosophila</taxon>
        <taxon>Hawaiian Drosophila</taxon>
    </lineage>
</organism>
<feature type="compositionally biased region" description="Gly residues" evidence="1">
    <location>
        <begin position="16"/>
        <end position="32"/>
    </location>
</feature>
<dbReference type="STRING" id="7222.B4J092"/>
<protein>
    <submittedName>
        <fullName evidence="2">GH15848</fullName>
    </submittedName>
</protein>
<dbReference type="AlphaFoldDB" id="B4J092"/>
<dbReference type="InParanoid" id="B4J092"/>